<dbReference type="PROSITE" id="PS50937">
    <property type="entry name" value="HTH_MERR_2"/>
    <property type="match status" value="1"/>
</dbReference>
<gene>
    <name evidence="4" type="ORF">SAMN05661093_09083</name>
</gene>
<dbReference type="Proteomes" id="UP000192674">
    <property type="component" value="Unassembled WGS sequence"/>
</dbReference>
<dbReference type="InterPro" id="IPR000551">
    <property type="entry name" value="MerR-type_HTH_dom"/>
</dbReference>
<dbReference type="PANTHER" id="PTHR30204">
    <property type="entry name" value="REDOX-CYCLING DRUG-SENSING TRANSCRIPTIONAL ACTIVATOR SOXR"/>
    <property type="match status" value="1"/>
</dbReference>
<evidence type="ECO:0000256" key="2">
    <source>
        <dbReference type="SAM" id="Coils"/>
    </source>
</evidence>
<protein>
    <submittedName>
        <fullName evidence="4">DNA-binding transcriptional regulator, MerR family</fullName>
    </submittedName>
</protein>
<dbReference type="InterPro" id="IPR047057">
    <property type="entry name" value="MerR_fam"/>
</dbReference>
<accession>A0A1W2FUT0</accession>
<feature type="domain" description="HTH merR-type" evidence="3">
    <location>
        <begin position="13"/>
        <end position="81"/>
    </location>
</feature>
<keyword evidence="5" id="KW-1185">Reference proteome</keyword>
<evidence type="ECO:0000259" key="3">
    <source>
        <dbReference type="PROSITE" id="PS50937"/>
    </source>
</evidence>
<dbReference type="PANTHER" id="PTHR30204:SF93">
    <property type="entry name" value="HTH MERR-TYPE DOMAIN-CONTAINING PROTEIN"/>
    <property type="match status" value="1"/>
</dbReference>
<dbReference type="Gene3D" id="1.10.1660.10">
    <property type="match status" value="1"/>
</dbReference>
<dbReference type="AlphaFoldDB" id="A0A1W2FUT0"/>
<dbReference type="RefSeq" id="WP_033383872.1">
    <property type="nucleotide sequence ID" value="NZ_FWXV01000011.1"/>
</dbReference>
<dbReference type="GO" id="GO:0003677">
    <property type="term" value="F:DNA binding"/>
    <property type="evidence" value="ECO:0007669"/>
    <property type="project" value="UniProtKB-KW"/>
</dbReference>
<evidence type="ECO:0000256" key="1">
    <source>
        <dbReference type="ARBA" id="ARBA00023125"/>
    </source>
</evidence>
<name>A0A1W2FUT0_KIBAR</name>
<sequence length="108" mass="12087">MTLDKLDDADHPTYTIGQAADLLGVRQAFLRSLDTASLLSPQRSDGGHRRYSRRQLERAIRIRVLFDEGHTLAATARIVELEDALAAARAQIVALEEQIRVRDDEPAH</sequence>
<dbReference type="EMBL" id="FWXV01000011">
    <property type="protein sequence ID" value="SMD25386.1"/>
    <property type="molecule type" value="Genomic_DNA"/>
</dbReference>
<keyword evidence="1 4" id="KW-0238">DNA-binding</keyword>
<organism evidence="4 5">
    <name type="scientific">Kibdelosporangium aridum</name>
    <dbReference type="NCBI Taxonomy" id="2030"/>
    <lineage>
        <taxon>Bacteria</taxon>
        <taxon>Bacillati</taxon>
        <taxon>Actinomycetota</taxon>
        <taxon>Actinomycetes</taxon>
        <taxon>Pseudonocardiales</taxon>
        <taxon>Pseudonocardiaceae</taxon>
        <taxon>Kibdelosporangium</taxon>
    </lineage>
</organism>
<dbReference type="OrthoDB" id="3387956at2"/>
<reference evidence="4 5" key="1">
    <citation type="submission" date="2017-04" db="EMBL/GenBank/DDBJ databases">
        <authorList>
            <person name="Afonso C.L."/>
            <person name="Miller P.J."/>
            <person name="Scott M.A."/>
            <person name="Spackman E."/>
            <person name="Goraichik I."/>
            <person name="Dimitrov K.M."/>
            <person name="Suarez D.L."/>
            <person name="Swayne D.E."/>
        </authorList>
    </citation>
    <scope>NUCLEOTIDE SEQUENCE [LARGE SCALE GENOMIC DNA]</scope>
    <source>
        <strain evidence="4 5">DSM 43828</strain>
    </source>
</reference>
<dbReference type="SMART" id="SM00422">
    <property type="entry name" value="HTH_MERR"/>
    <property type="match status" value="1"/>
</dbReference>
<dbReference type="SUPFAM" id="SSF46955">
    <property type="entry name" value="Putative DNA-binding domain"/>
    <property type="match status" value="1"/>
</dbReference>
<dbReference type="Pfam" id="PF13411">
    <property type="entry name" value="MerR_1"/>
    <property type="match status" value="1"/>
</dbReference>
<feature type="coiled-coil region" evidence="2">
    <location>
        <begin position="78"/>
        <end position="105"/>
    </location>
</feature>
<dbReference type="InterPro" id="IPR009061">
    <property type="entry name" value="DNA-bd_dom_put_sf"/>
</dbReference>
<proteinExistence type="predicted"/>
<evidence type="ECO:0000313" key="4">
    <source>
        <dbReference type="EMBL" id="SMD25386.1"/>
    </source>
</evidence>
<evidence type="ECO:0000313" key="5">
    <source>
        <dbReference type="Proteomes" id="UP000192674"/>
    </source>
</evidence>
<dbReference type="GO" id="GO:0003700">
    <property type="term" value="F:DNA-binding transcription factor activity"/>
    <property type="evidence" value="ECO:0007669"/>
    <property type="project" value="InterPro"/>
</dbReference>
<keyword evidence="2" id="KW-0175">Coiled coil</keyword>